<keyword evidence="6" id="KW-0999">Mitochondrion inner membrane</keyword>
<comment type="caution">
    <text evidence="12">The sequence shown here is derived from an EMBL/GenBank/DDBJ whole genome shotgun (WGS) entry which is preliminary data.</text>
</comment>
<feature type="transmembrane region" description="Helical" evidence="11">
    <location>
        <begin position="58"/>
        <end position="80"/>
    </location>
</feature>
<dbReference type="SUPFAM" id="SSF103506">
    <property type="entry name" value="Mitochondrial carrier"/>
    <property type="match status" value="1"/>
</dbReference>
<evidence type="ECO:0000313" key="12">
    <source>
        <dbReference type="EMBL" id="KAK5046537.1"/>
    </source>
</evidence>
<keyword evidence="13" id="KW-1185">Reference proteome</keyword>
<dbReference type="InterPro" id="IPR023395">
    <property type="entry name" value="MCP_dom_sf"/>
</dbReference>
<evidence type="ECO:0000256" key="1">
    <source>
        <dbReference type="ARBA" id="ARBA00004141"/>
    </source>
</evidence>
<name>A0AAV9MY50_9EURO</name>
<organism evidence="12 13">
    <name type="scientific">Exophiala bonariae</name>
    <dbReference type="NCBI Taxonomy" id="1690606"/>
    <lineage>
        <taxon>Eukaryota</taxon>
        <taxon>Fungi</taxon>
        <taxon>Dikarya</taxon>
        <taxon>Ascomycota</taxon>
        <taxon>Pezizomycotina</taxon>
        <taxon>Eurotiomycetes</taxon>
        <taxon>Chaetothyriomycetidae</taxon>
        <taxon>Chaetothyriales</taxon>
        <taxon>Herpotrichiellaceae</taxon>
        <taxon>Exophiala</taxon>
    </lineage>
</organism>
<evidence type="ECO:0000256" key="4">
    <source>
        <dbReference type="ARBA" id="ARBA00022692"/>
    </source>
</evidence>
<evidence type="ECO:0000256" key="7">
    <source>
        <dbReference type="ARBA" id="ARBA00022989"/>
    </source>
</evidence>
<dbReference type="Gene3D" id="1.50.40.10">
    <property type="entry name" value="Mitochondrial carrier domain"/>
    <property type="match status" value="2"/>
</dbReference>
<protein>
    <recommendedName>
        <fullName evidence="14">Mitochondrial thiamine pyrophosphate carrier 1</fullName>
    </recommendedName>
</protein>
<keyword evidence="8 9" id="KW-0472">Membrane</keyword>
<feature type="repeat" description="Solcar" evidence="9">
    <location>
        <begin position="93"/>
        <end position="181"/>
    </location>
</feature>
<dbReference type="PROSITE" id="PS50920">
    <property type="entry name" value="SOLCAR"/>
    <property type="match status" value="3"/>
</dbReference>
<dbReference type="AlphaFoldDB" id="A0AAV9MY50"/>
<comment type="similarity">
    <text evidence="2 10">Belongs to the mitochondrial carrier (TC 2.A.29) family.</text>
</comment>
<dbReference type="InterPro" id="IPR018108">
    <property type="entry name" value="MCP_transmembrane"/>
</dbReference>
<keyword evidence="3 10" id="KW-0813">Transport</keyword>
<dbReference type="Proteomes" id="UP001358417">
    <property type="component" value="Unassembled WGS sequence"/>
</dbReference>
<evidence type="ECO:0000313" key="13">
    <source>
        <dbReference type="Proteomes" id="UP001358417"/>
    </source>
</evidence>
<comment type="subcellular location">
    <subcellularLocation>
        <location evidence="1">Membrane</location>
        <topology evidence="1">Multi-pass membrane protein</topology>
    </subcellularLocation>
</comment>
<evidence type="ECO:0000256" key="11">
    <source>
        <dbReference type="SAM" id="Phobius"/>
    </source>
</evidence>
<feature type="transmembrane region" description="Helical" evidence="11">
    <location>
        <begin position="7"/>
        <end position="27"/>
    </location>
</feature>
<evidence type="ECO:0000256" key="2">
    <source>
        <dbReference type="ARBA" id="ARBA00006375"/>
    </source>
</evidence>
<dbReference type="GO" id="GO:0016020">
    <property type="term" value="C:membrane"/>
    <property type="evidence" value="ECO:0007669"/>
    <property type="project" value="UniProtKB-SubCell"/>
</dbReference>
<keyword evidence="7 11" id="KW-1133">Transmembrane helix</keyword>
<dbReference type="EMBL" id="JAVRRD010000030">
    <property type="protein sequence ID" value="KAK5046537.1"/>
    <property type="molecule type" value="Genomic_DNA"/>
</dbReference>
<dbReference type="RefSeq" id="XP_064702128.1">
    <property type="nucleotide sequence ID" value="XM_064851887.1"/>
</dbReference>
<dbReference type="GeneID" id="89976504"/>
<evidence type="ECO:0000256" key="8">
    <source>
        <dbReference type="ARBA" id="ARBA00023136"/>
    </source>
</evidence>
<evidence type="ECO:0000256" key="6">
    <source>
        <dbReference type="ARBA" id="ARBA00022792"/>
    </source>
</evidence>
<feature type="repeat" description="Solcar" evidence="9">
    <location>
        <begin position="4"/>
        <end position="86"/>
    </location>
</feature>
<evidence type="ECO:0000256" key="3">
    <source>
        <dbReference type="ARBA" id="ARBA00022448"/>
    </source>
</evidence>
<feature type="repeat" description="Solcar" evidence="9">
    <location>
        <begin position="200"/>
        <end position="304"/>
    </location>
</feature>
<keyword evidence="4 9" id="KW-0812">Transmembrane</keyword>
<evidence type="ECO:0008006" key="14">
    <source>
        <dbReference type="Google" id="ProtNLM"/>
    </source>
</evidence>
<dbReference type="Pfam" id="PF00153">
    <property type="entry name" value="Mito_carr"/>
    <property type="match status" value="3"/>
</dbReference>
<proteinExistence type="inferred from homology"/>
<reference evidence="12 13" key="1">
    <citation type="submission" date="2023-08" db="EMBL/GenBank/DDBJ databases">
        <title>Black Yeasts Isolated from many extreme environments.</title>
        <authorList>
            <person name="Coleine C."/>
            <person name="Stajich J.E."/>
            <person name="Selbmann L."/>
        </authorList>
    </citation>
    <scope>NUCLEOTIDE SEQUENCE [LARGE SCALE GENOMIC DNA]</scope>
    <source>
        <strain evidence="12 13">CCFEE 5792</strain>
    </source>
</reference>
<sequence>MSSNIGLNIWFAGTFAGFSVNLLFFPLDTLKTRLQSPLYQQTYKSSTAIANRALYRGLYQGISAVILVAIPSSGVFFTTYEGLKYALGSSWIPQPAVHSISSSIAQLLNCAVVAPAEVLKQNAQVLMQDNRRKKKTSPTMEVMRLLRKHPAKLWRGYTALVVRDLPFTALQFPAFEYLKRILINWRSTQKDGESFKEVFEHAKISAASASIAGSAAAWITTPFDVVKTRVMLEVGAKHQNEHPVGVLAPTQGRDAARRSGLQIFVEVFQNEGMRGLFRGGGIRTMWTFIGNGLYMGSYEGARFYLEHRRKATEED</sequence>
<keyword evidence="5" id="KW-0677">Repeat</keyword>
<dbReference type="PANTHER" id="PTHR45667">
    <property type="entry name" value="S-ADENOSYLMETHIONINE MITOCHONDRIAL CARRIER PROTEIN"/>
    <property type="match status" value="1"/>
</dbReference>
<gene>
    <name evidence="12" type="ORF">LTR84_008340</name>
</gene>
<evidence type="ECO:0000256" key="10">
    <source>
        <dbReference type="RuleBase" id="RU000488"/>
    </source>
</evidence>
<evidence type="ECO:0000256" key="9">
    <source>
        <dbReference type="PROSITE-ProRule" id="PRU00282"/>
    </source>
</evidence>
<accession>A0AAV9MY50</accession>
<keyword evidence="6" id="KW-0496">Mitochondrion</keyword>
<evidence type="ECO:0000256" key="5">
    <source>
        <dbReference type="ARBA" id="ARBA00022737"/>
    </source>
</evidence>